<evidence type="ECO:0000256" key="6">
    <source>
        <dbReference type="ARBA" id="ARBA00062414"/>
    </source>
</evidence>
<dbReference type="Gene3D" id="3.10.20.90">
    <property type="entry name" value="Phosphatidylinositol 3-kinase Catalytic Subunit, Chain A, domain 1"/>
    <property type="match status" value="1"/>
</dbReference>
<sequence length="376" mass="40167">MDQPSVPKSVLQFPETEPGDVAPGGYRIATLKQLVAAHLPDLVPDPEFIELVFCGRKLKDEQTLEFYGIQPGSTVHILKKSWPEPEVKPEPVDRTAAAREFRVLQAALHTSTSYRDSVFKMLNNRESLDQIIIATPGLSSDPVALGKSVKMNSYSAFLGVLQDKDLFVLFTDPNMLDTLITSHPALVNAIILVLHSVAGSVPSPQSASTSRNVSASSYSDMPGGFLFEGLSDDEEDFQSGSRATPSTSTGTPGTRPATLGYSGAVGPRPITQSELATALALASTPESSAVTPTTGNQVLPPVPCIRTPITNDIFTQALQQALQVSSLSTLQSQWQSQLQQLRDMGIQDEELILRALQATGGDIQAALELIFAGGAP</sequence>
<dbReference type="InterPro" id="IPR000626">
    <property type="entry name" value="Ubiquitin-like_dom"/>
</dbReference>
<dbReference type="SMART" id="SM00213">
    <property type="entry name" value="UBQ"/>
    <property type="match status" value="1"/>
</dbReference>
<dbReference type="GO" id="GO:0006511">
    <property type="term" value="P:ubiquitin-dependent protein catabolic process"/>
    <property type="evidence" value="ECO:0007669"/>
    <property type="project" value="TreeGrafter"/>
</dbReference>
<dbReference type="SUPFAM" id="SSF54236">
    <property type="entry name" value="Ubiquitin-like"/>
    <property type="match status" value="1"/>
</dbReference>
<feature type="non-terminal residue" evidence="11">
    <location>
        <position position="1"/>
    </location>
</feature>
<dbReference type="SMART" id="SM00165">
    <property type="entry name" value="UBA"/>
    <property type="match status" value="1"/>
</dbReference>
<evidence type="ECO:0000313" key="11">
    <source>
        <dbReference type="EMBL" id="MBN3325502.1"/>
    </source>
</evidence>
<dbReference type="FunFam" id="3.10.20.90:FF:000139">
    <property type="entry name" value="ubiquitin-like protein 7"/>
    <property type="match status" value="1"/>
</dbReference>
<reference evidence="11" key="1">
    <citation type="journal article" date="2021" name="Cell">
        <title>Tracing the genetic footprints of vertebrate landing in non-teleost ray-finned fishes.</title>
        <authorList>
            <person name="Bi X."/>
            <person name="Wang K."/>
            <person name="Yang L."/>
            <person name="Pan H."/>
            <person name="Jiang H."/>
            <person name="Wei Q."/>
            <person name="Fang M."/>
            <person name="Yu H."/>
            <person name="Zhu C."/>
            <person name="Cai Y."/>
            <person name="He Y."/>
            <person name="Gan X."/>
            <person name="Zeng H."/>
            <person name="Yu D."/>
            <person name="Zhu Y."/>
            <person name="Jiang H."/>
            <person name="Qiu Q."/>
            <person name="Yang H."/>
            <person name="Zhang Y.E."/>
            <person name="Wang W."/>
            <person name="Zhu M."/>
            <person name="He S."/>
            <person name="Zhang G."/>
        </authorList>
    </citation>
    <scope>NUCLEOTIDE SEQUENCE</scope>
    <source>
        <strain evidence="11">Allg_001</strain>
    </source>
</reference>
<dbReference type="CDD" id="cd14326">
    <property type="entry name" value="UBA_UBL7"/>
    <property type="match status" value="1"/>
</dbReference>
<keyword evidence="1" id="KW-0597">Phosphoprotein</keyword>
<organism evidence="11 12">
    <name type="scientific">Atractosteus spatula</name>
    <name type="common">Alligator gar</name>
    <name type="synonym">Lepisosteus spatula</name>
    <dbReference type="NCBI Taxonomy" id="7917"/>
    <lineage>
        <taxon>Eukaryota</taxon>
        <taxon>Metazoa</taxon>
        <taxon>Chordata</taxon>
        <taxon>Craniata</taxon>
        <taxon>Vertebrata</taxon>
        <taxon>Euteleostomi</taxon>
        <taxon>Actinopterygii</taxon>
        <taxon>Neopterygii</taxon>
        <taxon>Holostei</taxon>
        <taxon>Semionotiformes</taxon>
        <taxon>Lepisosteidae</taxon>
        <taxon>Atractosteus</taxon>
    </lineage>
</organism>
<evidence type="ECO:0000256" key="1">
    <source>
        <dbReference type="ARBA" id="ARBA00022553"/>
    </source>
</evidence>
<dbReference type="InterPro" id="IPR029071">
    <property type="entry name" value="Ubiquitin-like_domsf"/>
</dbReference>
<evidence type="ECO:0000256" key="3">
    <source>
        <dbReference type="ARBA" id="ARBA00022786"/>
    </source>
</evidence>
<evidence type="ECO:0000259" key="9">
    <source>
        <dbReference type="PROSITE" id="PS50030"/>
    </source>
</evidence>
<dbReference type="PANTHER" id="PTHR10677:SF25">
    <property type="entry name" value="UBIQUITIN-LIKE PROTEIN 7"/>
    <property type="match status" value="1"/>
</dbReference>
<comment type="caution">
    <text evidence="11">The sequence shown here is derived from an EMBL/GenBank/DDBJ whole genome shotgun (WGS) entry which is preliminary data.</text>
</comment>
<dbReference type="GO" id="GO:0045087">
    <property type="term" value="P:innate immune response"/>
    <property type="evidence" value="ECO:0007669"/>
    <property type="project" value="UniProtKB-KW"/>
</dbReference>
<keyword evidence="3" id="KW-0833">Ubl conjugation pathway</keyword>
<dbReference type="FunFam" id="1.10.8.10:FF:000192">
    <property type="entry name" value="Ubiquitin-like 7b (bone marrow stromal cell-derived)"/>
    <property type="match status" value="1"/>
</dbReference>
<dbReference type="Proteomes" id="UP000736164">
    <property type="component" value="Unassembled WGS sequence"/>
</dbReference>
<dbReference type="EMBL" id="JAAWVO010075738">
    <property type="protein sequence ID" value="MBN3325502.1"/>
    <property type="molecule type" value="Genomic_DNA"/>
</dbReference>
<dbReference type="Pfam" id="PF00240">
    <property type="entry name" value="ubiquitin"/>
    <property type="match status" value="1"/>
</dbReference>
<evidence type="ECO:0000259" key="10">
    <source>
        <dbReference type="PROSITE" id="PS50053"/>
    </source>
</evidence>
<dbReference type="SUPFAM" id="SSF46934">
    <property type="entry name" value="UBA-like"/>
    <property type="match status" value="1"/>
</dbReference>
<accession>A0A8J7P4Y4</accession>
<gene>
    <name evidence="11" type="primary">Ubl7</name>
    <name evidence="11" type="ORF">GTO95_0007263</name>
</gene>
<feature type="non-terminal residue" evidence="11">
    <location>
        <position position="376"/>
    </location>
</feature>
<dbReference type="AlphaFoldDB" id="A0A8J7P4Y4"/>
<dbReference type="InterPro" id="IPR015940">
    <property type="entry name" value="UBA"/>
</dbReference>
<evidence type="ECO:0000256" key="4">
    <source>
        <dbReference type="ARBA" id="ARBA00022859"/>
    </source>
</evidence>
<feature type="compositionally biased region" description="Low complexity" evidence="8">
    <location>
        <begin position="239"/>
        <end position="258"/>
    </location>
</feature>
<dbReference type="InterPro" id="IPR047878">
    <property type="entry name" value="UBL7_UBA"/>
</dbReference>
<evidence type="ECO:0000256" key="2">
    <source>
        <dbReference type="ARBA" id="ARBA00022588"/>
    </source>
</evidence>
<dbReference type="Pfam" id="PF00627">
    <property type="entry name" value="UBA"/>
    <property type="match status" value="1"/>
</dbReference>
<keyword evidence="12" id="KW-1185">Reference proteome</keyword>
<evidence type="ECO:0000256" key="8">
    <source>
        <dbReference type="SAM" id="MobiDB-lite"/>
    </source>
</evidence>
<evidence type="ECO:0000256" key="7">
    <source>
        <dbReference type="ARBA" id="ARBA00074524"/>
    </source>
</evidence>
<dbReference type="GO" id="GO:0031593">
    <property type="term" value="F:polyubiquitin modification-dependent protein binding"/>
    <property type="evidence" value="ECO:0007669"/>
    <property type="project" value="TreeGrafter"/>
</dbReference>
<evidence type="ECO:0000256" key="5">
    <source>
        <dbReference type="ARBA" id="ARBA00057016"/>
    </source>
</evidence>
<protein>
    <recommendedName>
        <fullName evidence="7">Ubiquitin-like protein 7</fullName>
    </recommendedName>
</protein>
<dbReference type="GO" id="GO:0005829">
    <property type="term" value="C:cytosol"/>
    <property type="evidence" value="ECO:0007669"/>
    <property type="project" value="TreeGrafter"/>
</dbReference>
<keyword evidence="4" id="KW-0391">Immunity</keyword>
<dbReference type="PROSITE" id="PS50030">
    <property type="entry name" value="UBA"/>
    <property type="match status" value="1"/>
</dbReference>
<dbReference type="InterPro" id="IPR009060">
    <property type="entry name" value="UBA-like_sf"/>
</dbReference>
<dbReference type="Gene3D" id="1.10.8.10">
    <property type="entry name" value="DNA helicase RuvA subunit, C-terminal domain"/>
    <property type="match status" value="1"/>
</dbReference>
<proteinExistence type="predicted"/>
<comment type="subunit">
    <text evidence="6">Binds ubiquitin. Interacts with MAVS; this interaction enhances TRIM21-dependent 'Lys-27'-linked polyubiquitination of MAVS.</text>
</comment>
<comment type="function">
    <text evidence="5">Interferon-stimulated protein that positively regulates RNA virus-triggered innate immune signaling. Mechanistically, promotes 'Lys-27'-linked polyubiquitination of MAVS through TRIM21 leading to enhanced the IFN signaling pathway.</text>
</comment>
<feature type="region of interest" description="Disordered" evidence="8">
    <location>
        <begin position="229"/>
        <end position="266"/>
    </location>
</feature>
<feature type="domain" description="Ubiquitin-like" evidence="10">
    <location>
        <begin position="28"/>
        <end position="80"/>
    </location>
</feature>
<evidence type="ECO:0000313" key="12">
    <source>
        <dbReference type="Proteomes" id="UP000736164"/>
    </source>
</evidence>
<name>A0A8J7P4Y4_ATRSP</name>
<feature type="domain" description="UBA" evidence="9">
    <location>
        <begin position="329"/>
        <end position="373"/>
    </location>
</feature>
<dbReference type="PROSITE" id="PS50053">
    <property type="entry name" value="UBIQUITIN_2"/>
    <property type="match status" value="1"/>
</dbReference>
<dbReference type="PANTHER" id="PTHR10677">
    <property type="entry name" value="UBIQUILIN"/>
    <property type="match status" value="1"/>
</dbReference>
<keyword evidence="2" id="KW-0399">Innate immunity</keyword>
<dbReference type="InterPro" id="IPR015496">
    <property type="entry name" value="Ubiquilin"/>
</dbReference>